<keyword evidence="2" id="KW-1185">Reference proteome</keyword>
<sequence length="112" mass="12501">MLVTFQSPTTPDVLMLRELAQYLLGIVGKQPDSRGIIQYDELPRAISRLEMAISDEEKAEIVEDALNYAALDHLCGPGNGIAQRAWPLLNMMQHADLQQADITWGVPGQDRR</sequence>
<dbReference type="EMBL" id="AKAU01000068">
    <property type="protein sequence ID" value="EIN01167.1"/>
    <property type="molecule type" value="Genomic_DNA"/>
</dbReference>
<dbReference type="Pfam" id="PF08895">
    <property type="entry name" value="DUF1840"/>
    <property type="match status" value="1"/>
</dbReference>
<dbReference type="Proteomes" id="UP000004980">
    <property type="component" value="Unassembled WGS sequence"/>
</dbReference>
<evidence type="ECO:0000313" key="1">
    <source>
        <dbReference type="EMBL" id="EIN01167.1"/>
    </source>
</evidence>
<gene>
    <name evidence="1" type="ORF">WQE_10341</name>
</gene>
<proteinExistence type="predicted"/>
<dbReference type="InterPro" id="IPR014991">
    <property type="entry name" value="DUF1840"/>
</dbReference>
<evidence type="ECO:0000313" key="2">
    <source>
        <dbReference type="Proteomes" id="UP000004980"/>
    </source>
</evidence>
<comment type="caution">
    <text evidence="1">The sequence shown here is derived from an EMBL/GenBank/DDBJ whole genome shotgun (WGS) entry which is preliminary data.</text>
</comment>
<dbReference type="RefSeq" id="WP_007580193.1">
    <property type="nucleotide sequence ID" value="NZ_AKAU01000068.1"/>
</dbReference>
<evidence type="ECO:0008006" key="3">
    <source>
        <dbReference type="Google" id="ProtNLM"/>
    </source>
</evidence>
<reference evidence="1 2" key="1">
    <citation type="journal article" date="2012" name="J. Bacteriol.">
        <title>Draft Genome Sequence of the Soil Bacterium Burkholderia terrae Strain BS001, Which Interacts with Fungal Surface Structures.</title>
        <authorList>
            <person name="Nazir R."/>
            <person name="Hansen M.A."/>
            <person name="Sorensen S."/>
            <person name="van Elsas J.D."/>
        </authorList>
    </citation>
    <scope>NUCLEOTIDE SEQUENCE [LARGE SCALE GENOMIC DNA]</scope>
    <source>
        <strain evidence="1 2">BS001</strain>
    </source>
</reference>
<name>A0ABN0FR36_9BURK</name>
<protein>
    <recommendedName>
        <fullName evidence="3">DUF1840 domain-containing protein</fullName>
    </recommendedName>
</protein>
<accession>A0ABN0FR36</accession>
<organism evidence="1 2">
    <name type="scientific">Paraburkholderia hospita</name>
    <dbReference type="NCBI Taxonomy" id="169430"/>
    <lineage>
        <taxon>Bacteria</taxon>
        <taxon>Pseudomonadati</taxon>
        <taxon>Pseudomonadota</taxon>
        <taxon>Betaproteobacteria</taxon>
        <taxon>Burkholderiales</taxon>
        <taxon>Burkholderiaceae</taxon>
        <taxon>Paraburkholderia</taxon>
    </lineage>
</organism>